<keyword evidence="10" id="KW-0408">Iron</keyword>
<dbReference type="GO" id="GO:0009055">
    <property type="term" value="F:electron transfer activity"/>
    <property type="evidence" value="ECO:0007669"/>
    <property type="project" value="InterPro"/>
</dbReference>
<dbReference type="RefSeq" id="WP_193182321.1">
    <property type="nucleotide sequence ID" value="NZ_JACVXA010000026.1"/>
</dbReference>
<evidence type="ECO:0000256" key="8">
    <source>
        <dbReference type="ARBA" id="ARBA00022982"/>
    </source>
</evidence>
<comment type="subcellular location">
    <subcellularLocation>
        <location evidence="2">Cell membrane</location>
        <topology evidence="2">Multi-pass membrane protein</topology>
    </subcellularLocation>
</comment>
<organism evidence="15 16">
    <name type="scientific">Mangrovicoccus algicola</name>
    <dbReference type="NCBI Taxonomy" id="2771008"/>
    <lineage>
        <taxon>Bacteria</taxon>
        <taxon>Pseudomonadati</taxon>
        <taxon>Pseudomonadota</taxon>
        <taxon>Alphaproteobacteria</taxon>
        <taxon>Rhodobacterales</taxon>
        <taxon>Paracoccaceae</taxon>
        <taxon>Mangrovicoccus</taxon>
    </lineage>
</organism>
<accession>A0A8J7CZX1</accession>
<reference evidence="15" key="1">
    <citation type="submission" date="2020-09" db="EMBL/GenBank/DDBJ databases">
        <title>A novel bacterium of genus Mangrovicoccus, isolated from South China Sea.</title>
        <authorList>
            <person name="Huang H."/>
            <person name="Mo K."/>
            <person name="Hu Y."/>
        </authorList>
    </citation>
    <scope>NUCLEOTIDE SEQUENCE</scope>
    <source>
        <strain evidence="15">HB182678</strain>
    </source>
</reference>
<keyword evidence="8" id="KW-0249">Electron transport</keyword>
<evidence type="ECO:0000256" key="6">
    <source>
        <dbReference type="ARBA" id="ARBA00022692"/>
    </source>
</evidence>
<keyword evidence="9 13" id="KW-1133">Transmembrane helix</keyword>
<dbReference type="PANTHER" id="PTHR30529">
    <property type="entry name" value="CYTOCHROME B561"/>
    <property type="match status" value="1"/>
</dbReference>
<proteinExistence type="inferred from homology"/>
<comment type="cofactor">
    <cofactor evidence="1">
        <name>heme b</name>
        <dbReference type="ChEBI" id="CHEBI:60344"/>
    </cofactor>
</comment>
<comment type="similarity">
    <text evidence="12">Belongs to the cytochrome b561 family.</text>
</comment>
<dbReference type="GO" id="GO:0022904">
    <property type="term" value="P:respiratory electron transport chain"/>
    <property type="evidence" value="ECO:0007669"/>
    <property type="project" value="InterPro"/>
</dbReference>
<feature type="transmembrane region" description="Helical" evidence="13">
    <location>
        <begin position="18"/>
        <end position="38"/>
    </location>
</feature>
<dbReference type="GO" id="GO:0005886">
    <property type="term" value="C:plasma membrane"/>
    <property type="evidence" value="ECO:0007669"/>
    <property type="project" value="UniProtKB-SubCell"/>
</dbReference>
<keyword evidence="5" id="KW-0349">Heme</keyword>
<dbReference type="InterPro" id="IPR016174">
    <property type="entry name" value="Di-haem_cyt_TM"/>
</dbReference>
<feature type="transmembrane region" description="Helical" evidence="13">
    <location>
        <begin position="50"/>
        <end position="69"/>
    </location>
</feature>
<sequence length="183" mass="19781">MRPIPTRDPARHVPLLRLLHWLSAVLVLATIPAGLVMVQEGLPRPLQDALFLFHKNVGPVILILVVARLTVRATCPVPPLPATLSRPQVLAAEAVHGLLYLCLVVMAVSGIVRVQAGGFPMELWDPLIGGLVPRDEALAAQAKAVHAWMRIPLIALILAHAGAAALHGLVLRDGVFRRIWPPF</sequence>
<evidence type="ECO:0000259" key="14">
    <source>
        <dbReference type="Pfam" id="PF01292"/>
    </source>
</evidence>
<evidence type="ECO:0000256" key="10">
    <source>
        <dbReference type="ARBA" id="ARBA00023004"/>
    </source>
</evidence>
<evidence type="ECO:0000256" key="1">
    <source>
        <dbReference type="ARBA" id="ARBA00001970"/>
    </source>
</evidence>
<dbReference type="GO" id="GO:0046872">
    <property type="term" value="F:metal ion binding"/>
    <property type="evidence" value="ECO:0007669"/>
    <property type="project" value="UniProtKB-KW"/>
</dbReference>
<dbReference type="Proteomes" id="UP000609121">
    <property type="component" value="Unassembled WGS sequence"/>
</dbReference>
<evidence type="ECO:0000256" key="3">
    <source>
        <dbReference type="ARBA" id="ARBA00022448"/>
    </source>
</evidence>
<dbReference type="SUPFAM" id="SSF81342">
    <property type="entry name" value="Transmembrane di-heme cytochromes"/>
    <property type="match status" value="1"/>
</dbReference>
<dbReference type="AlphaFoldDB" id="A0A8J7CZX1"/>
<keyword evidence="3" id="KW-0813">Transport</keyword>
<gene>
    <name evidence="15" type="ORF">ICN82_10215</name>
</gene>
<evidence type="ECO:0000313" key="16">
    <source>
        <dbReference type="Proteomes" id="UP000609121"/>
    </source>
</evidence>
<dbReference type="GO" id="GO:0020037">
    <property type="term" value="F:heme binding"/>
    <property type="evidence" value="ECO:0007669"/>
    <property type="project" value="TreeGrafter"/>
</dbReference>
<dbReference type="PANTHER" id="PTHR30529:SF6">
    <property type="entry name" value="BLL0291 PROTEIN"/>
    <property type="match status" value="1"/>
</dbReference>
<keyword evidence="11 13" id="KW-0472">Membrane</keyword>
<comment type="caution">
    <text evidence="15">The sequence shown here is derived from an EMBL/GenBank/DDBJ whole genome shotgun (WGS) entry which is preliminary data.</text>
</comment>
<keyword evidence="7" id="KW-0479">Metal-binding</keyword>
<protein>
    <submittedName>
        <fullName evidence="15">Cytochrome b/b6 domain-containing protein</fullName>
    </submittedName>
</protein>
<evidence type="ECO:0000256" key="4">
    <source>
        <dbReference type="ARBA" id="ARBA00022475"/>
    </source>
</evidence>
<keyword evidence="16" id="KW-1185">Reference proteome</keyword>
<evidence type="ECO:0000256" key="2">
    <source>
        <dbReference type="ARBA" id="ARBA00004651"/>
    </source>
</evidence>
<dbReference type="InterPro" id="IPR011577">
    <property type="entry name" value="Cyt_b561_bac/Ni-Hgenase"/>
</dbReference>
<dbReference type="InterPro" id="IPR052168">
    <property type="entry name" value="Cytochrome_b561_oxidase"/>
</dbReference>
<evidence type="ECO:0000256" key="5">
    <source>
        <dbReference type="ARBA" id="ARBA00022617"/>
    </source>
</evidence>
<feature type="domain" description="Cytochrome b561 bacterial/Ni-hydrogenase" evidence="14">
    <location>
        <begin position="12"/>
        <end position="181"/>
    </location>
</feature>
<evidence type="ECO:0000256" key="9">
    <source>
        <dbReference type="ARBA" id="ARBA00022989"/>
    </source>
</evidence>
<keyword evidence="4" id="KW-1003">Cell membrane</keyword>
<name>A0A8J7CZX1_9RHOB</name>
<feature type="transmembrane region" description="Helical" evidence="13">
    <location>
        <begin position="89"/>
        <end position="112"/>
    </location>
</feature>
<evidence type="ECO:0000256" key="13">
    <source>
        <dbReference type="SAM" id="Phobius"/>
    </source>
</evidence>
<dbReference type="EMBL" id="JACVXA010000026">
    <property type="protein sequence ID" value="MBE3638578.1"/>
    <property type="molecule type" value="Genomic_DNA"/>
</dbReference>
<evidence type="ECO:0000256" key="11">
    <source>
        <dbReference type="ARBA" id="ARBA00023136"/>
    </source>
</evidence>
<evidence type="ECO:0000313" key="15">
    <source>
        <dbReference type="EMBL" id="MBE3638578.1"/>
    </source>
</evidence>
<evidence type="ECO:0000256" key="12">
    <source>
        <dbReference type="ARBA" id="ARBA00037975"/>
    </source>
</evidence>
<dbReference type="Pfam" id="PF01292">
    <property type="entry name" value="Ni_hydr_CYTB"/>
    <property type="match status" value="1"/>
</dbReference>
<keyword evidence="6 13" id="KW-0812">Transmembrane</keyword>
<evidence type="ECO:0000256" key="7">
    <source>
        <dbReference type="ARBA" id="ARBA00022723"/>
    </source>
</evidence>
<feature type="transmembrane region" description="Helical" evidence="13">
    <location>
        <begin position="151"/>
        <end position="171"/>
    </location>
</feature>